<proteinExistence type="predicted"/>
<feature type="compositionally biased region" description="Basic residues" evidence="1">
    <location>
        <begin position="198"/>
        <end position="207"/>
    </location>
</feature>
<evidence type="ECO:0000313" key="2">
    <source>
        <dbReference type="EMBL" id="JAD82538.1"/>
    </source>
</evidence>
<reference evidence="2" key="2">
    <citation type="journal article" date="2015" name="Data Brief">
        <title>Shoot transcriptome of the giant reed, Arundo donax.</title>
        <authorList>
            <person name="Barrero R.A."/>
            <person name="Guerrero F.D."/>
            <person name="Moolhuijzen P."/>
            <person name="Goolsby J.A."/>
            <person name="Tidwell J."/>
            <person name="Bellgard S.E."/>
            <person name="Bellgard M.I."/>
        </authorList>
    </citation>
    <scope>NUCLEOTIDE SEQUENCE</scope>
    <source>
        <tissue evidence="2">Shoot tissue taken approximately 20 cm above the soil surface</tissue>
    </source>
</reference>
<feature type="compositionally biased region" description="Basic and acidic residues" evidence="1">
    <location>
        <begin position="141"/>
        <end position="152"/>
    </location>
</feature>
<sequence length="341" mass="36538">MDRSVAAKVGELLPALDNVVEEVVELAHQALGAGAEHVQPRLEILNLVLDAAVLALAARRSGKLHLLPRGLQGVARAPELAHPDPPRAGGVLGLLRHPLLQHCDGRHEAAAAGVRATARALHRAGARGGAGDGAPGEDEQEQRARVVQRVEEPPEAVEAGEPRVRGAQQQPLVELQRQRGDPRIRERAVLLLRGHGLPSRRRDRPHHLASGESGGVLEPIVQSGDGAGGYRAVPLDGGEAELDGEACVPEARGLVHVLIEPPAAGRQVELAHHERELRVQAPEKRRCPEQRRQRRQPAGAAEVVQPARQGAEEGVHGVVGRRRRRTVGSGKPRPARRAIYS</sequence>
<dbReference type="AlphaFoldDB" id="A0A0A9D770"/>
<organism evidence="2">
    <name type="scientific">Arundo donax</name>
    <name type="common">Giant reed</name>
    <name type="synonym">Donax arundinaceus</name>
    <dbReference type="NCBI Taxonomy" id="35708"/>
    <lineage>
        <taxon>Eukaryota</taxon>
        <taxon>Viridiplantae</taxon>
        <taxon>Streptophyta</taxon>
        <taxon>Embryophyta</taxon>
        <taxon>Tracheophyta</taxon>
        <taxon>Spermatophyta</taxon>
        <taxon>Magnoliopsida</taxon>
        <taxon>Liliopsida</taxon>
        <taxon>Poales</taxon>
        <taxon>Poaceae</taxon>
        <taxon>PACMAD clade</taxon>
        <taxon>Arundinoideae</taxon>
        <taxon>Arundineae</taxon>
        <taxon>Arundo</taxon>
    </lineage>
</organism>
<accession>A0A0A9D770</accession>
<feature type="region of interest" description="Disordered" evidence="1">
    <location>
        <begin position="196"/>
        <end position="223"/>
    </location>
</feature>
<evidence type="ECO:0000256" key="1">
    <source>
        <dbReference type="SAM" id="MobiDB-lite"/>
    </source>
</evidence>
<feature type="compositionally biased region" description="Basic and acidic residues" evidence="1">
    <location>
        <begin position="282"/>
        <end position="291"/>
    </location>
</feature>
<reference evidence="2" key="1">
    <citation type="submission" date="2014-09" db="EMBL/GenBank/DDBJ databases">
        <authorList>
            <person name="Magalhaes I.L.F."/>
            <person name="Oliveira U."/>
            <person name="Santos F.R."/>
            <person name="Vidigal T.H.D.A."/>
            <person name="Brescovit A.D."/>
            <person name="Santos A.J."/>
        </authorList>
    </citation>
    <scope>NUCLEOTIDE SEQUENCE</scope>
    <source>
        <tissue evidence="2">Shoot tissue taken approximately 20 cm above the soil surface</tissue>
    </source>
</reference>
<name>A0A0A9D770_ARUDO</name>
<protein>
    <submittedName>
        <fullName evidence="2">Uncharacterized protein</fullName>
    </submittedName>
</protein>
<feature type="region of interest" description="Disordered" evidence="1">
    <location>
        <begin position="282"/>
        <end position="341"/>
    </location>
</feature>
<dbReference type="EMBL" id="GBRH01215357">
    <property type="protein sequence ID" value="JAD82538.1"/>
    <property type="molecule type" value="Transcribed_RNA"/>
</dbReference>
<feature type="region of interest" description="Disordered" evidence="1">
    <location>
        <begin position="122"/>
        <end position="178"/>
    </location>
</feature>